<dbReference type="EMBL" id="VSSQ01016109">
    <property type="protein sequence ID" value="MPM57136.1"/>
    <property type="molecule type" value="Genomic_DNA"/>
</dbReference>
<gene>
    <name evidence="1" type="ORF">SDC9_103957</name>
</gene>
<evidence type="ECO:0000313" key="1">
    <source>
        <dbReference type="EMBL" id="MPM57136.1"/>
    </source>
</evidence>
<accession>A0A645AWF5</accession>
<protein>
    <submittedName>
        <fullName evidence="1">Uncharacterized protein</fullName>
    </submittedName>
</protein>
<name>A0A645AWF5_9ZZZZ</name>
<comment type="caution">
    <text evidence="1">The sequence shown here is derived from an EMBL/GenBank/DDBJ whole genome shotgun (WGS) entry which is preliminary data.</text>
</comment>
<sequence>MIQKNVKGGGQYFIRVYLYSGASGNPMGSEELAIFCQCSEEEPSIDEVKEGALLQWVNRNPKCKKNQSNESYRISKQPDAMTVVFMADREIQACLAANRIFPCLVS</sequence>
<dbReference type="AlphaFoldDB" id="A0A645AWF5"/>
<reference evidence="1" key="1">
    <citation type="submission" date="2019-08" db="EMBL/GenBank/DDBJ databases">
        <authorList>
            <person name="Kucharzyk K."/>
            <person name="Murdoch R.W."/>
            <person name="Higgins S."/>
            <person name="Loffler F."/>
        </authorList>
    </citation>
    <scope>NUCLEOTIDE SEQUENCE</scope>
</reference>
<proteinExistence type="predicted"/>
<organism evidence="1">
    <name type="scientific">bioreactor metagenome</name>
    <dbReference type="NCBI Taxonomy" id="1076179"/>
    <lineage>
        <taxon>unclassified sequences</taxon>
        <taxon>metagenomes</taxon>
        <taxon>ecological metagenomes</taxon>
    </lineage>
</organism>